<comment type="caution">
    <text evidence="1">The sequence shown here is derived from an EMBL/GenBank/DDBJ whole genome shotgun (WGS) entry which is preliminary data.</text>
</comment>
<dbReference type="Proteomes" id="UP000297938">
    <property type="component" value="Unassembled WGS sequence"/>
</dbReference>
<gene>
    <name evidence="1" type="ORF">CKN69_00835</name>
</gene>
<organism evidence="1 2">
    <name type="scientific">Carnobacterium divergens</name>
    <name type="common">Lactobacillus divergens</name>
    <dbReference type="NCBI Taxonomy" id="2748"/>
    <lineage>
        <taxon>Bacteria</taxon>
        <taxon>Bacillati</taxon>
        <taxon>Bacillota</taxon>
        <taxon>Bacilli</taxon>
        <taxon>Lactobacillales</taxon>
        <taxon>Carnobacteriaceae</taxon>
        <taxon>Carnobacterium</taxon>
    </lineage>
</organism>
<evidence type="ECO:0000313" key="1">
    <source>
        <dbReference type="EMBL" id="TFJ30487.1"/>
    </source>
</evidence>
<reference evidence="1 2" key="1">
    <citation type="journal article" date="2018" name="Int. J. Food Microbiol.">
        <title>Growth of Carnobacterium spp. isolated from chilled vacuum-packaged meat under relevant acidic conditions.</title>
        <authorList>
            <person name="Zhang P."/>
            <person name="Badoni M."/>
            <person name="Ganzle M."/>
            <person name="Yang X."/>
        </authorList>
    </citation>
    <scope>NUCLEOTIDE SEQUENCE [LARGE SCALE GENOMIC DNA]</scope>
    <source>
        <strain evidence="1 2">B2</strain>
    </source>
</reference>
<sequence length="97" mass="11279">MLTAKIETEMDRLSMIDFYNDDLCFEKMSDGSMQIYPGAVEEIGEVLTDLQTKYHFTEKEVKQLDLIQDKLAVRVQKNDFDKFIRTLGLFMKGESIS</sequence>
<dbReference type="RefSeq" id="WP_135025529.1">
    <property type="nucleotide sequence ID" value="NZ_CBCPJX010000006.1"/>
</dbReference>
<protein>
    <submittedName>
        <fullName evidence="1">Uncharacterized protein</fullName>
    </submittedName>
</protein>
<proteinExistence type="predicted"/>
<evidence type="ECO:0000313" key="2">
    <source>
        <dbReference type="Proteomes" id="UP000297938"/>
    </source>
</evidence>
<accession>A0A7Z8D3S3</accession>
<name>A0A7Z8D3S3_CARDV</name>
<dbReference type="AlphaFoldDB" id="A0A7Z8D3S3"/>
<dbReference type="EMBL" id="NRPP01000002">
    <property type="protein sequence ID" value="TFJ30487.1"/>
    <property type="molecule type" value="Genomic_DNA"/>
</dbReference>